<dbReference type="InterPro" id="IPR056884">
    <property type="entry name" value="NPHP3-like_N"/>
</dbReference>
<dbReference type="PROSITE" id="PS50297">
    <property type="entry name" value="ANK_REP_REGION"/>
    <property type="match status" value="9"/>
</dbReference>
<dbReference type="Pfam" id="PF22939">
    <property type="entry name" value="WHD_GPIID"/>
    <property type="match status" value="1"/>
</dbReference>
<dbReference type="PANTHER" id="PTHR24198:SF165">
    <property type="entry name" value="ANKYRIN REPEAT-CONTAINING PROTEIN-RELATED"/>
    <property type="match status" value="1"/>
</dbReference>
<protein>
    <recommendedName>
        <fullName evidence="8">NACHT domain-containing protein</fullName>
    </recommendedName>
</protein>
<accession>A0ABQ7I382</accession>
<dbReference type="SMART" id="SM00248">
    <property type="entry name" value="ANK"/>
    <property type="match status" value="25"/>
</dbReference>
<evidence type="ECO:0000259" key="4">
    <source>
        <dbReference type="Pfam" id="PF22939"/>
    </source>
</evidence>
<evidence type="ECO:0000259" key="5">
    <source>
        <dbReference type="Pfam" id="PF24883"/>
    </source>
</evidence>
<evidence type="ECO:0000256" key="1">
    <source>
        <dbReference type="ARBA" id="ARBA00022737"/>
    </source>
</evidence>
<keyword evidence="2 3" id="KW-0040">ANK repeat</keyword>
<sequence>MDPLSVSASISGLISILDIIAGKSYKYVKEVRGSTQEVKKLVKEMTDLYGILNQLRLVVSRFDDESISSTIQFQHIDTCRTLLDRIKERLDKADRDNIGGQKSAIGRKISNLGRALIWPFSVGETRALIDDVTTQKSTLMFALQVDGMNALFDALSDRKTQGLNIEAIQANVLGLRNEKAISMLNQKQKKIIKWIAPYDPSQRHQEIATKLRQPGTGQWFTKGDPFKSWLNEKASKLWLYGIPGAGKTILISSTISCIFDQLEDGDCLAFFYCDYKDTKTQDPLNILGSLVKQLVLADRRGFAELEACWVNCCPDEDIGISNPISAEHLCESLRNISRYFDNVHLVVDALDECGDGRLDIVRLLTELNATKDSNIKIILASRPEPDIESHLVDFTKLSIEAHRNDLELYVHSKMECLRETKKIPWNQELREEIAQRLVDEAQVRWVTCQLDRLYDIDTIRGVRRALHSLPPTLFETYERILDRINLSSGETKELVRRVLIWTVCAVEPLSLAQLLEAVSIDLSDKHLDREGIPNEQSILKRCSSLVRKTEGPWGIRIELAHFSVKEFLLLEVQDDRYSMYRMSQDFRNAYMAKVCLTYLLFEDFQDVTPHTTPTEKSATDKKYAFYRYASWNFVSHACSDADDDNILELLKLLFDPIKTNSFVFWVQELLIHYRDWNSRQKIICNTSTLHFAILLSIPHVVEWLISDTDTYSYLTKNGDVGTLLACAVAPEMVLYQVVEDTKCRRHPHPNRKKKTLESLFQSGTIIDPLSLTTGEWGDSPCTNLLELAIKAHFGWDILLQHGALITDSCIKALEEDFEDSYDFITSFVQSTNPKNVPADINSRFIQFAGKLKGVDKPLVDSFFDSSVEIDSTEAIAALHAAITFGQTYNVLQVLKKRNPSINSCSNIDGLSALHRASKGGHLEIVKILLEHGASLDLLTSTSEIKTAYEVYDMRSGYYSLKSLTSFHLAVENGKLEVAKFLQRQGADINKPNISGVTPIHSATRHDLNMVEYLLQCPGQRHSFFTKTSKGWTILMAAARFGSSDVFRFVLQNSDISIVQCQDKAGVNCLHEAVRSTTEPALKIAILGELCVDLYTPTKDGFTPLHFAAKTDSYTFEKVLKYALQLSLWGSQGPTSLRIMTKNTYLQGSDSRWDVLNDTQDIINVVSNSGSSVLYMLMDMGYTSAENAITKLRLLLSSSRKVNLELKDNEGRSALLILCNLVLQYYERDKHTDGFLTNSLKLLLQHGALITQQDREGNTALHYLCKSRGFTNLEYRCISISLAAERWRLADTLKNDSIYIPKCMSADDSYGRNDGKDRGDYGADGDYWNNNKRAGEDDDDNDFMTKTEHTRFHLRNNYCKLLELPNRSNRTALHIFFAQFENICHQPFASKIALMLVSAASVDQLNSTFVNGRTLLNIALHHGQDQLSKMLLDLGVDTLHPDKGMPPRTALELLCIHGSQNKSLIERIIASHLDRNYLNFGGYTMLDLACLHFQPEVLKELLRVGWNAEALNRRGLPPIAAAIQSGDTKAVESLLRYGAVILNIYQTHLSRFSLYMSLAPNSGMCKLLDEKGFNDWHCRTSGYFQGQFVPGLSTTQTINGSTMTEKEWLLEIDSVTPLHQASIYGTKETIQYALEFGIDMDVDVTASFGITPLFFAIYGKKPDITELLLSEGAATNVIYGPRKLTPLHLAVAGGNELIVETLLQYGADVQARDGAGLTPATLAWDLKYESIAEILNETLAKLLISAPICPNNNISAAETDIVDGNTYVSVAIEDAIIRQDLSTLKYLVQNGDSIEGTCFCGCSPLLKAFVRSSSREIIHYLLDNGASLTGVVTCTEQLPTSGFTPLHYAAMLGDEQIVEKILTLGKPTPQQKVHPLHVAAYNGHSACVRLLLNYELENKCGIDMKSDVASPRCFEEAQIVSNDDHVAKDIGGTALHYASFQGHLNTMKELLKAGADPNARNRWGETPLHIAAEDGQYQACQVLISAGASVLSRDFYNFCPIHDAISGEHQRIVQVMIKELVSFDIFLDDGSNLLAYACRNGNAETIEILIAAGMNINSTDNYEWPAFFSAMLSQTLTEEFQMKLLANVDNLYQTHKTESSLLTILCWESLLLVVRELLRIMPKDRLYQYVNYISLYGTALYRTAEISREQNLKIAELLIDHGAELEIIKPSHGTPLMGACYYGYYDMVALLLRKGARTTCNKRDGTQMTAVEEARHHPDIVALLKKFEDKGVEALNEPRPALLANMVRVEECMNRISKEEE</sequence>
<feature type="repeat" description="ANK" evidence="3">
    <location>
        <begin position="1681"/>
        <end position="1713"/>
    </location>
</feature>
<dbReference type="PROSITE" id="PS50088">
    <property type="entry name" value="ANK_REPEAT"/>
    <property type="match status" value="11"/>
</dbReference>
<dbReference type="Gene3D" id="3.40.50.300">
    <property type="entry name" value="P-loop containing nucleotide triphosphate hydrolases"/>
    <property type="match status" value="1"/>
</dbReference>
<feature type="repeat" description="ANK" evidence="3">
    <location>
        <begin position="1840"/>
        <end position="1864"/>
    </location>
</feature>
<feature type="repeat" description="ANK" evidence="3">
    <location>
        <begin position="2028"/>
        <end position="2060"/>
    </location>
</feature>
<dbReference type="InterPro" id="IPR027417">
    <property type="entry name" value="P-loop_NTPase"/>
</dbReference>
<dbReference type="GeneID" id="62239117"/>
<proteinExistence type="predicted"/>
<evidence type="ECO:0000313" key="7">
    <source>
        <dbReference type="Proteomes" id="UP000783213"/>
    </source>
</evidence>
<dbReference type="InterPro" id="IPR002110">
    <property type="entry name" value="Ankyrin_rpt"/>
</dbReference>
<feature type="repeat" description="ANK" evidence="3">
    <location>
        <begin position="1647"/>
        <end position="1679"/>
    </location>
</feature>
<feature type="repeat" description="ANK" evidence="3">
    <location>
        <begin position="1612"/>
        <end position="1644"/>
    </location>
</feature>
<dbReference type="PANTHER" id="PTHR24198">
    <property type="entry name" value="ANKYRIN REPEAT AND PROTEIN KINASE DOMAIN-CONTAINING PROTEIN"/>
    <property type="match status" value="1"/>
</dbReference>
<evidence type="ECO:0000313" key="6">
    <source>
        <dbReference type="EMBL" id="KAF7909041.1"/>
    </source>
</evidence>
<dbReference type="RefSeq" id="XP_038803666.1">
    <property type="nucleotide sequence ID" value="XM_038959971.1"/>
</dbReference>
<feature type="repeat" description="ANK" evidence="3">
    <location>
        <begin position="1929"/>
        <end position="1961"/>
    </location>
</feature>
<feature type="repeat" description="ANK" evidence="3">
    <location>
        <begin position="1962"/>
        <end position="1994"/>
    </location>
</feature>
<name>A0ABQ7I382_9HELO</name>
<feature type="repeat" description="ANK" evidence="3">
    <location>
        <begin position="961"/>
        <end position="993"/>
    </location>
</feature>
<dbReference type="Pfam" id="PF00023">
    <property type="entry name" value="Ank"/>
    <property type="match status" value="1"/>
</dbReference>
<feature type="repeat" description="ANK" evidence="3">
    <location>
        <begin position="2170"/>
        <end position="2202"/>
    </location>
</feature>
<evidence type="ECO:0000256" key="2">
    <source>
        <dbReference type="ARBA" id="ARBA00023043"/>
    </source>
</evidence>
<feature type="domain" description="Nephrocystin 3-like N-terminal" evidence="5">
    <location>
        <begin position="215"/>
        <end position="382"/>
    </location>
</feature>
<reference evidence="6 7" key="1">
    <citation type="journal article" date="2020" name="Genome Biol. Evol.">
        <title>Comparative genomics of Sclerotiniaceae.</title>
        <authorList>
            <person name="Valero Jimenez C.A."/>
            <person name="Steentjes M."/>
            <person name="Scholten O.E."/>
            <person name="Van Kan J.A.L."/>
        </authorList>
    </citation>
    <scope>NUCLEOTIDE SEQUENCE [LARGE SCALE GENOMIC DNA]</scope>
    <source>
        <strain evidence="6 7">B1</strain>
    </source>
</reference>
<feature type="repeat" description="ANK" evidence="3">
    <location>
        <begin position="908"/>
        <end position="940"/>
    </location>
</feature>
<organism evidence="6 7">
    <name type="scientific">Botrytis deweyae</name>
    <dbReference type="NCBI Taxonomy" id="2478750"/>
    <lineage>
        <taxon>Eukaryota</taxon>
        <taxon>Fungi</taxon>
        <taxon>Dikarya</taxon>
        <taxon>Ascomycota</taxon>
        <taxon>Pezizomycotina</taxon>
        <taxon>Leotiomycetes</taxon>
        <taxon>Helotiales</taxon>
        <taxon>Sclerotiniaceae</taxon>
        <taxon>Botrytis</taxon>
    </lineage>
</organism>
<evidence type="ECO:0008006" key="8">
    <source>
        <dbReference type="Google" id="ProtNLM"/>
    </source>
</evidence>
<evidence type="ECO:0000256" key="3">
    <source>
        <dbReference type="PROSITE-ProRule" id="PRU00023"/>
    </source>
</evidence>
<gene>
    <name evidence="6" type="ORF">EAE98_012346</name>
</gene>
<dbReference type="PRINTS" id="PR01415">
    <property type="entry name" value="ANKYRIN"/>
</dbReference>
<dbReference type="Gene3D" id="1.25.40.20">
    <property type="entry name" value="Ankyrin repeat-containing domain"/>
    <property type="match status" value="8"/>
</dbReference>
<dbReference type="Pfam" id="PF12796">
    <property type="entry name" value="Ank_2"/>
    <property type="match status" value="6"/>
</dbReference>
<dbReference type="InterPro" id="IPR054471">
    <property type="entry name" value="GPIID_WHD"/>
</dbReference>
<dbReference type="EMBL" id="RCSX01000064">
    <property type="protein sequence ID" value="KAF7909041.1"/>
    <property type="molecule type" value="Genomic_DNA"/>
</dbReference>
<feature type="repeat" description="ANK" evidence="3">
    <location>
        <begin position="1410"/>
        <end position="1442"/>
    </location>
</feature>
<dbReference type="SUPFAM" id="SSF52540">
    <property type="entry name" value="P-loop containing nucleoside triphosphate hydrolases"/>
    <property type="match status" value="1"/>
</dbReference>
<dbReference type="InterPro" id="IPR036770">
    <property type="entry name" value="Ankyrin_rpt-contain_sf"/>
</dbReference>
<dbReference type="Pfam" id="PF24883">
    <property type="entry name" value="NPHP3_N"/>
    <property type="match status" value="1"/>
</dbReference>
<comment type="caution">
    <text evidence="6">The sequence shown here is derived from an EMBL/GenBank/DDBJ whole genome shotgun (WGS) entry which is preliminary data.</text>
</comment>
<dbReference type="Proteomes" id="UP000783213">
    <property type="component" value="Unassembled WGS sequence"/>
</dbReference>
<keyword evidence="7" id="KW-1185">Reference proteome</keyword>
<keyword evidence="1" id="KW-0677">Repeat</keyword>
<dbReference type="SUPFAM" id="SSF48403">
    <property type="entry name" value="Ankyrin repeat"/>
    <property type="match status" value="5"/>
</dbReference>
<feature type="domain" description="GPI inositol-deacylase winged helix" evidence="4">
    <location>
        <begin position="490"/>
        <end position="573"/>
    </location>
</feature>